<keyword evidence="1" id="KW-1133">Transmembrane helix</keyword>
<comment type="caution">
    <text evidence="2">The sequence shown here is derived from an EMBL/GenBank/DDBJ whole genome shotgun (WGS) entry which is preliminary data.</text>
</comment>
<evidence type="ECO:0008006" key="4">
    <source>
        <dbReference type="Google" id="ProtNLM"/>
    </source>
</evidence>
<keyword evidence="1" id="KW-0472">Membrane</keyword>
<reference evidence="2 3" key="1">
    <citation type="submission" date="2021-06" db="EMBL/GenBank/DDBJ databases">
        <title>Caerostris extrusa draft genome.</title>
        <authorList>
            <person name="Kono N."/>
            <person name="Arakawa K."/>
        </authorList>
    </citation>
    <scope>NUCLEOTIDE SEQUENCE [LARGE SCALE GENOMIC DNA]</scope>
</reference>
<accession>A0AAV4RNM9</accession>
<dbReference type="EMBL" id="BPLR01008185">
    <property type="protein sequence ID" value="GIY22709.1"/>
    <property type="molecule type" value="Genomic_DNA"/>
</dbReference>
<gene>
    <name evidence="2" type="ORF">CEXT_180171</name>
</gene>
<proteinExistence type="predicted"/>
<evidence type="ECO:0000313" key="2">
    <source>
        <dbReference type="EMBL" id="GIY22709.1"/>
    </source>
</evidence>
<dbReference type="Proteomes" id="UP001054945">
    <property type="component" value="Unassembled WGS sequence"/>
</dbReference>
<feature type="transmembrane region" description="Helical" evidence="1">
    <location>
        <begin position="64"/>
        <end position="88"/>
    </location>
</feature>
<feature type="transmembrane region" description="Helical" evidence="1">
    <location>
        <begin position="21"/>
        <end position="44"/>
    </location>
</feature>
<evidence type="ECO:0000313" key="3">
    <source>
        <dbReference type="Proteomes" id="UP001054945"/>
    </source>
</evidence>
<evidence type="ECO:0000256" key="1">
    <source>
        <dbReference type="SAM" id="Phobius"/>
    </source>
</evidence>
<dbReference type="AlphaFoldDB" id="A0AAV4RNM9"/>
<keyword evidence="1" id="KW-0812">Transmembrane</keyword>
<organism evidence="2 3">
    <name type="scientific">Caerostris extrusa</name>
    <name type="common">Bark spider</name>
    <name type="synonym">Caerostris bankana</name>
    <dbReference type="NCBI Taxonomy" id="172846"/>
    <lineage>
        <taxon>Eukaryota</taxon>
        <taxon>Metazoa</taxon>
        <taxon>Ecdysozoa</taxon>
        <taxon>Arthropoda</taxon>
        <taxon>Chelicerata</taxon>
        <taxon>Arachnida</taxon>
        <taxon>Araneae</taxon>
        <taxon>Araneomorphae</taxon>
        <taxon>Entelegynae</taxon>
        <taxon>Araneoidea</taxon>
        <taxon>Araneidae</taxon>
        <taxon>Caerostris</taxon>
    </lineage>
</organism>
<keyword evidence="3" id="KW-1185">Reference proteome</keyword>
<sequence length="156" mass="17991">MDASALSIQVRLWFGIAVEHRWARCLLCFFILGNCLSFASALVIKFKFKFQCGWMHLLCLFKYVYGLVLLLNIGGLVCLLCFFILMNFSGNCLSFASALVIKFKFKFQCGWMPSALSFQVRLWFGIVVEHRWARVSFMLFHPRGILVVTVFLLQVP</sequence>
<protein>
    <recommendedName>
        <fullName evidence="4">Transmembrane protein</fullName>
    </recommendedName>
</protein>
<name>A0AAV4RNM9_CAEEX</name>